<evidence type="ECO:0000313" key="3">
    <source>
        <dbReference type="Proteomes" id="UP001138500"/>
    </source>
</evidence>
<reference evidence="2 3" key="2">
    <citation type="journal article" date="2021" name="Curr. Genet.">
        <title>Genetic response to nitrogen starvation in the aggressive Eucalyptus foliar pathogen Teratosphaeria destructans.</title>
        <authorList>
            <person name="Havenga M."/>
            <person name="Wingfield B.D."/>
            <person name="Wingfield M.J."/>
            <person name="Dreyer L.L."/>
            <person name="Roets F."/>
            <person name="Aylward J."/>
        </authorList>
    </citation>
    <scope>NUCLEOTIDE SEQUENCE [LARGE SCALE GENOMIC DNA]</scope>
    <source>
        <strain evidence="2">CMW44962</strain>
    </source>
</reference>
<proteinExistence type="predicted"/>
<accession>A0A9W7T1H2</accession>
<organism evidence="2 3">
    <name type="scientific">Teratosphaeria destructans</name>
    <dbReference type="NCBI Taxonomy" id="418781"/>
    <lineage>
        <taxon>Eukaryota</taxon>
        <taxon>Fungi</taxon>
        <taxon>Dikarya</taxon>
        <taxon>Ascomycota</taxon>
        <taxon>Pezizomycotina</taxon>
        <taxon>Dothideomycetes</taxon>
        <taxon>Dothideomycetidae</taxon>
        <taxon>Mycosphaerellales</taxon>
        <taxon>Teratosphaeriaceae</taxon>
        <taxon>Teratosphaeria</taxon>
    </lineage>
</organism>
<evidence type="ECO:0000256" key="1">
    <source>
        <dbReference type="SAM" id="MobiDB-lite"/>
    </source>
</evidence>
<gene>
    <name evidence="2" type="ORF">Tdes44962_MAKER06754</name>
</gene>
<name>A0A9W7T1H2_9PEZI</name>
<feature type="compositionally biased region" description="Basic and acidic residues" evidence="1">
    <location>
        <begin position="69"/>
        <end position="83"/>
    </location>
</feature>
<protein>
    <submittedName>
        <fullName evidence="2">Uncharacterized protein</fullName>
    </submittedName>
</protein>
<reference evidence="2 3" key="1">
    <citation type="journal article" date="2018" name="IMA Fungus">
        <title>IMA Genome-F 10: Nine draft genome sequences of Claviceps purpurea s.lat., including C. arundinis, C. humidiphila, and C. cf. spartinae, pseudomolecules for the pitch canker pathogen Fusarium circinatum, draft genome of Davidsoniella eucalypti, Grosmannia galeiformis, Quambalaria eucalypti, and Teratosphaeria destructans.</title>
        <authorList>
            <person name="Wingfield B.D."/>
            <person name="Liu M."/>
            <person name="Nguyen H.D."/>
            <person name="Lane F.A."/>
            <person name="Morgan S.W."/>
            <person name="De Vos L."/>
            <person name="Wilken P.M."/>
            <person name="Duong T.A."/>
            <person name="Aylward J."/>
            <person name="Coetzee M.P."/>
            <person name="Dadej K."/>
            <person name="De Beer Z.W."/>
            <person name="Findlay W."/>
            <person name="Havenga M."/>
            <person name="Kolarik M."/>
            <person name="Menzies J.G."/>
            <person name="Naidoo K."/>
            <person name="Pochopski O."/>
            <person name="Shoukouhi P."/>
            <person name="Santana Q.C."/>
            <person name="Seifert K.A."/>
            <person name="Soal N."/>
            <person name="Steenkamp E.T."/>
            <person name="Tatham C.T."/>
            <person name="van der Nest M.A."/>
            <person name="Wingfield M.J."/>
        </authorList>
    </citation>
    <scope>NUCLEOTIDE SEQUENCE [LARGE SCALE GENOMIC DNA]</scope>
    <source>
        <strain evidence="2">CMW44962</strain>
    </source>
</reference>
<evidence type="ECO:0000313" key="2">
    <source>
        <dbReference type="EMBL" id="KAH9845336.1"/>
    </source>
</evidence>
<comment type="caution">
    <text evidence="2">The sequence shown here is derived from an EMBL/GenBank/DDBJ whole genome shotgun (WGS) entry which is preliminary data.</text>
</comment>
<sequence>MTGAAGLDSYQTNVTKIATPRSNGRRVFQDAHGNREPAQLIATQKVVTPLAMSNMPTQSSLVQVDQEPCVERNRSQVEKENHQQRPGTQWR</sequence>
<dbReference type="EMBL" id="RIBY02000102">
    <property type="protein sequence ID" value="KAH9845336.1"/>
    <property type="molecule type" value="Genomic_DNA"/>
</dbReference>
<feature type="region of interest" description="Disordered" evidence="1">
    <location>
        <begin position="57"/>
        <end position="91"/>
    </location>
</feature>
<keyword evidence="3" id="KW-1185">Reference proteome</keyword>
<dbReference type="AlphaFoldDB" id="A0A9W7T1H2"/>
<dbReference type="Proteomes" id="UP001138500">
    <property type="component" value="Unassembled WGS sequence"/>
</dbReference>